<dbReference type="PROSITE" id="PS50948">
    <property type="entry name" value="PAN"/>
    <property type="match status" value="1"/>
</dbReference>
<dbReference type="AlphaFoldDB" id="A0A3M6TZG9"/>
<keyword evidence="2" id="KW-1015">Disulfide bond</keyword>
<keyword evidence="1" id="KW-0732">Signal</keyword>
<dbReference type="InterPro" id="IPR057774">
    <property type="entry name" value="D8C_UMOD/GP2/OIT3-like"/>
</dbReference>
<accession>A0A3M6TZG9</accession>
<dbReference type="PANTHER" id="PTHR36191:SF4">
    <property type="entry name" value="VWFD DOMAIN-CONTAINING PROTEIN"/>
    <property type="match status" value="1"/>
</dbReference>
<dbReference type="PANTHER" id="PTHR36191">
    <property type="entry name" value="ENDO/EXONUCLEASE/PHOSPHATASE DOMAIN-CONTAINING PROTEIN-RELATED"/>
    <property type="match status" value="1"/>
</dbReference>
<reference evidence="4 5" key="1">
    <citation type="journal article" date="2018" name="Sci. Rep.">
        <title>Comparative analysis of the Pocillopora damicornis genome highlights role of immune system in coral evolution.</title>
        <authorList>
            <person name="Cunning R."/>
            <person name="Bay R.A."/>
            <person name="Gillette P."/>
            <person name="Baker A.C."/>
            <person name="Traylor-Knowles N."/>
        </authorList>
    </citation>
    <scope>NUCLEOTIDE SEQUENCE [LARGE SCALE GENOMIC DNA]</scope>
    <source>
        <strain evidence="4">RSMAS</strain>
        <tissue evidence="4">Whole animal</tissue>
    </source>
</reference>
<dbReference type="EMBL" id="RCHS01002593">
    <property type="protein sequence ID" value="RMX46709.1"/>
    <property type="molecule type" value="Genomic_DNA"/>
</dbReference>
<dbReference type="InterPro" id="IPR003609">
    <property type="entry name" value="Pan_app"/>
</dbReference>
<gene>
    <name evidence="4" type="ORF">pdam_00015669</name>
</gene>
<protein>
    <recommendedName>
        <fullName evidence="3">Apple domain-containing protein</fullName>
    </recommendedName>
</protein>
<proteinExistence type="predicted"/>
<dbReference type="Proteomes" id="UP000275408">
    <property type="component" value="Unassembled WGS sequence"/>
</dbReference>
<name>A0A3M6TZG9_POCDA</name>
<evidence type="ECO:0000256" key="2">
    <source>
        <dbReference type="ARBA" id="ARBA00023157"/>
    </source>
</evidence>
<evidence type="ECO:0000313" key="5">
    <source>
        <dbReference type="Proteomes" id="UP000275408"/>
    </source>
</evidence>
<evidence type="ECO:0000259" key="3">
    <source>
        <dbReference type="PROSITE" id="PS50948"/>
    </source>
</evidence>
<evidence type="ECO:0000313" key="4">
    <source>
        <dbReference type="EMBL" id="RMX46709.1"/>
    </source>
</evidence>
<sequence length="275" mass="30880">MFTEHATCTNSALFKTRENTRLNGHVVKQFQSPSFMSCNHWCLGNSWCTSTNFRELSEVNKKGICEPNKHGYVDQNTNLDDEKGVTFSLLVKRHHLPCAAGLTGPLCQYECNQQKILNDSDRHSDFGRGDRKCDNHLTEDWYRFSAGAGTSIPTHCLPHHRCGTDLPGWMDGAHPTVDEGVVSRKVCFHGYECNQHKILNDSDRHSDFGRGDRKCDNHLTEDWYRFSAGAGTSIPTHCLPHHRCGTDLPGWMDGAHPTVDEGVVSRKLATTPISK</sequence>
<feature type="domain" description="Apple" evidence="3">
    <location>
        <begin position="8"/>
        <end position="91"/>
    </location>
</feature>
<dbReference type="OrthoDB" id="5963120at2759"/>
<dbReference type="Pfam" id="PF23283">
    <property type="entry name" value="D8C_UMOD"/>
    <property type="match status" value="2"/>
</dbReference>
<evidence type="ECO:0000256" key="1">
    <source>
        <dbReference type="ARBA" id="ARBA00022729"/>
    </source>
</evidence>
<organism evidence="4 5">
    <name type="scientific">Pocillopora damicornis</name>
    <name type="common">Cauliflower coral</name>
    <name type="synonym">Millepora damicornis</name>
    <dbReference type="NCBI Taxonomy" id="46731"/>
    <lineage>
        <taxon>Eukaryota</taxon>
        <taxon>Metazoa</taxon>
        <taxon>Cnidaria</taxon>
        <taxon>Anthozoa</taxon>
        <taxon>Hexacorallia</taxon>
        <taxon>Scleractinia</taxon>
        <taxon>Astrocoeniina</taxon>
        <taxon>Pocilloporidae</taxon>
        <taxon>Pocillopora</taxon>
    </lineage>
</organism>
<comment type="caution">
    <text evidence="4">The sequence shown here is derived from an EMBL/GenBank/DDBJ whole genome shotgun (WGS) entry which is preliminary data.</text>
</comment>
<keyword evidence="5" id="KW-1185">Reference proteome</keyword>